<gene>
    <name evidence="2" type="primary">algE</name>
    <name evidence="2" type="ORF">PS645_02169</name>
</gene>
<reference evidence="2 3" key="1">
    <citation type="submission" date="2019-09" db="EMBL/GenBank/DDBJ databases">
        <authorList>
            <person name="Chandra G."/>
            <person name="Truman W A."/>
        </authorList>
    </citation>
    <scope>NUCLEOTIDE SEQUENCE [LARGE SCALE GENOMIC DNA]</scope>
    <source>
        <strain evidence="2">PS645</strain>
    </source>
</reference>
<accession>A0A5E6SF22</accession>
<protein>
    <submittedName>
        <fullName evidence="2">Alginate production protein AlgE</fullName>
    </submittedName>
</protein>
<dbReference type="Gene3D" id="2.40.160.100">
    <property type="match status" value="1"/>
</dbReference>
<dbReference type="InterPro" id="IPR025388">
    <property type="entry name" value="Alginate_export_dom"/>
</dbReference>
<evidence type="ECO:0000259" key="1">
    <source>
        <dbReference type="Pfam" id="PF13372"/>
    </source>
</evidence>
<dbReference type="Pfam" id="PF13372">
    <property type="entry name" value="Alginate_exp"/>
    <property type="match status" value="1"/>
</dbReference>
<proteinExistence type="predicted"/>
<evidence type="ECO:0000313" key="3">
    <source>
        <dbReference type="Proteomes" id="UP000325607"/>
    </source>
</evidence>
<organism evidence="2 3">
    <name type="scientific">Pseudomonas fluorescens</name>
    <dbReference type="NCBI Taxonomy" id="294"/>
    <lineage>
        <taxon>Bacteria</taxon>
        <taxon>Pseudomonadati</taxon>
        <taxon>Pseudomonadota</taxon>
        <taxon>Gammaproteobacteria</taxon>
        <taxon>Pseudomonadales</taxon>
        <taxon>Pseudomonadaceae</taxon>
        <taxon>Pseudomonas</taxon>
    </lineage>
</organism>
<evidence type="ECO:0000313" key="2">
    <source>
        <dbReference type="EMBL" id="VVM79060.1"/>
    </source>
</evidence>
<dbReference type="AlphaFoldDB" id="A0A5E6SF22"/>
<dbReference type="Proteomes" id="UP000325607">
    <property type="component" value="Unassembled WGS sequence"/>
</dbReference>
<dbReference type="EMBL" id="CABVGX010000014">
    <property type="protein sequence ID" value="VVM79060.1"/>
    <property type="molecule type" value="Genomic_DNA"/>
</dbReference>
<sequence length="532" mass="58674">MNMNAPVAAAEGCVRPRSGRPSISRLLRSRTQASPAATKLFTLSKLGMALGFVLVWSSPTFAALTETKNYGLDVKITGQSEDDRDLGTASGGDVSGIGLDLRPWIYGESGAWSAYAMGQAVTSTDIIETDTLQQSDDDGTQATDNGDRKTKKNYLAMREFWVGYSGLTPYPGEQLKLGRQRLRNDDGQWRDANIEALNWTFDTTLLRANVGVAERFSEYRTDLKELAPKDKDRMHAYADAAYQWTPGNWVGIRGHHTHDDGKLDYPEPGVAGDSLDKKQNGDISWLGLTADSDAYNYRNTNTLNYWGSITGMSGDTDTVNALNADGSRPSEAKRGEDLNGWATDVGVRLRLDPQWQVGAAYARASADYEQNGLESNRSNYTGTRSRVHRFGEAFRGEMNNMQTATLFGSWMLNDEYDASLIYHKFWRVDGNKPVGSNGINAVQNDTDDVTGAILSSTSLPLQDGNKDLGQEMDLVVTKYFKQGLLPAALSQSIDEPSALVRFRGGVFKPGDAYGKEVDSYMHRAFVDVIWRF</sequence>
<feature type="domain" description="Alginate export" evidence="1">
    <location>
        <begin position="68"/>
        <end position="527"/>
    </location>
</feature>
<dbReference type="InterPro" id="IPR053728">
    <property type="entry name" value="Alginate_Permeability_Chnl"/>
</dbReference>
<name>A0A5E6SF22_PSEFL</name>